<keyword evidence="3" id="KW-0378">Hydrolase</keyword>
<evidence type="ECO:0000256" key="4">
    <source>
        <dbReference type="ARBA" id="ARBA00022975"/>
    </source>
</evidence>
<dbReference type="NCBIfam" id="TIGR00857">
    <property type="entry name" value="pyrC_multi"/>
    <property type="match status" value="1"/>
</dbReference>
<dbReference type="InterPro" id="IPR050138">
    <property type="entry name" value="DHOase/Allantoinase_Hydrolase"/>
</dbReference>
<evidence type="ECO:0000313" key="6">
    <source>
        <dbReference type="EMBL" id="GER94748.1"/>
    </source>
</evidence>
<dbReference type="GO" id="GO:0006145">
    <property type="term" value="P:purine nucleobase catabolic process"/>
    <property type="evidence" value="ECO:0007669"/>
    <property type="project" value="TreeGrafter"/>
</dbReference>
<accession>A0A5J4KYS8</accession>
<feature type="domain" description="Dihydroorotase catalytic" evidence="5">
    <location>
        <begin position="60"/>
        <end position="244"/>
    </location>
</feature>
<dbReference type="CDD" id="cd01317">
    <property type="entry name" value="DHOase_IIa"/>
    <property type="match status" value="1"/>
</dbReference>
<dbReference type="Gene3D" id="2.30.40.10">
    <property type="entry name" value="Urease, subunit C, domain 1"/>
    <property type="match status" value="1"/>
</dbReference>
<gene>
    <name evidence="6" type="ORF">A45J_2512</name>
</gene>
<evidence type="ECO:0000256" key="2">
    <source>
        <dbReference type="ARBA" id="ARBA00022723"/>
    </source>
</evidence>
<dbReference type="InterPro" id="IPR002195">
    <property type="entry name" value="Dihydroorotase_CS"/>
</dbReference>
<keyword evidence="2" id="KW-0479">Metal-binding</keyword>
<dbReference type="GO" id="GO:0005737">
    <property type="term" value="C:cytoplasm"/>
    <property type="evidence" value="ECO:0007669"/>
    <property type="project" value="TreeGrafter"/>
</dbReference>
<dbReference type="GO" id="GO:0006221">
    <property type="term" value="P:pyrimidine nucleotide biosynthetic process"/>
    <property type="evidence" value="ECO:0007669"/>
    <property type="project" value="UniProtKB-KW"/>
</dbReference>
<dbReference type="SUPFAM" id="SSF51338">
    <property type="entry name" value="Composite domain of metallo-dependent hydrolases"/>
    <property type="match status" value="1"/>
</dbReference>
<evidence type="ECO:0000259" key="5">
    <source>
        <dbReference type="Pfam" id="PF12890"/>
    </source>
</evidence>
<dbReference type="GO" id="GO:0046872">
    <property type="term" value="F:metal ion binding"/>
    <property type="evidence" value="ECO:0007669"/>
    <property type="project" value="UniProtKB-KW"/>
</dbReference>
<dbReference type="HAMAP" id="MF_00220_B">
    <property type="entry name" value="PyrC_classI_B"/>
    <property type="match status" value="1"/>
</dbReference>
<name>A0A5J4KYS8_9ZZZZ</name>
<dbReference type="PROSITE" id="PS00483">
    <property type="entry name" value="DIHYDROOROTASE_2"/>
    <property type="match status" value="1"/>
</dbReference>
<dbReference type="GO" id="GO:0004038">
    <property type="term" value="F:allantoinase activity"/>
    <property type="evidence" value="ECO:0007669"/>
    <property type="project" value="TreeGrafter"/>
</dbReference>
<dbReference type="InterPro" id="IPR024403">
    <property type="entry name" value="DHOase_cat"/>
</dbReference>
<dbReference type="GO" id="GO:0004151">
    <property type="term" value="F:dihydroorotase activity"/>
    <property type="evidence" value="ECO:0007669"/>
    <property type="project" value="InterPro"/>
</dbReference>
<comment type="caution">
    <text evidence="6">The sequence shown here is derived from an EMBL/GenBank/DDBJ whole genome shotgun (WGS) entry which is preliminary data.</text>
</comment>
<sequence>MHNSILIKNGHIIDPSQGIDSIGDILIEDRKIKEVRLQPNKRQGEVKVKGQIINADGLYVFPGIVDMHAHLREPGFEYKETIKTGTMAALKGGITSVCCMPNTNPVNDNRTVTEFILKKAYAEGSCYVYPIGAITKGQKGEELAEMGLMYEAGCIAFSDDGRPVVSTLLMRRALEYSKALNVPIISHCEDISLSDSGTMNEGSLSTKMGLKGITYAAEDIMVARDIILSELTGGKLHIAHVSTEGSVRLIREAKKRGINVTAETCPHYFTITEDAVANYNTNAKVNPPLRTQRDIEAIKEGLKDGTIDVIATDHAPHHGDEKLQEFDKAPSGISGFETAFSLSLKLVHDGVLSISQLIEKMSYTPARILGINAGTLKVGSQADLTIVDMNKEFKVEATKFLSKGKNTPFEGWILKGTSVMTICRGKVFDCQSFIGG</sequence>
<keyword evidence="4" id="KW-0665">Pyrimidine biosynthesis</keyword>
<dbReference type="Gene3D" id="3.20.20.140">
    <property type="entry name" value="Metal-dependent hydrolases"/>
    <property type="match status" value="1"/>
</dbReference>
<dbReference type="InterPro" id="IPR004722">
    <property type="entry name" value="DHOase"/>
</dbReference>
<dbReference type="AlphaFoldDB" id="A0A5J4KYS8"/>
<dbReference type="SUPFAM" id="SSF51556">
    <property type="entry name" value="Metallo-dependent hydrolases"/>
    <property type="match status" value="1"/>
</dbReference>
<organism evidence="6">
    <name type="scientific">hot springs metagenome</name>
    <dbReference type="NCBI Taxonomy" id="433727"/>
    <lineage>
        <taxon>unclassified sequences</taxon>
        <taxon>metagenomes</taxon>
        <taxon>ecological metagenomes</taxon>
    </lineage>
</organism>
<dbReference type="EMBL" id="BLAB01000001">
    <property type="protein sequence ID" value="GER94748.1"/>
    <property type="molecule type" value="Genomic_DNA"/>
</dbReference>
<comment type="cofactor">
    <cofactor evidence="1">
        <name>Zn(2+)</name>
        <dbReference type="ChEBI" id="CHEBI:29105"/>
    </cofactor>
</comment>
<proteinExistence type="inferred from homology"/>
<dbReference type="PROSITE" id="PS00482">
    <property type="entry name" value="DIHYDROOROTASE_1"/>
    <property type="match status" value="1"/>
</dbReference>
<dbReference type="InterPro" id="IPR032466">
    <property type="entry name" value="Metal_Hydrolase"/>
</dbReference>
<dbReference type="InterPro" id="IPR011059">
    <property type="entry name" value="Metal-dep_hydrolase_composite"/>
</dbReference>
<dbReference type="PANTHER" id="PTHR43668:SF2">
    <property type="entry name" value="ALLANTOINASE"/>
    <property type="match status" value="1"/>
</dbReference>
<evidence type="ECO:0000256" key="3">
    <source>
        <dbReference type="ARBA" id="ARBA00022801"/>
    </source>
</evidence>
<dbReference type="PANTHER" id="PTHR43668">
    <property type="entry name" value="ALLANTOINASE"/>
    <property type="match status" value="1"/>
</dbReference>
<protein>
    <submittedName>
        <fullName evidence="6">Dihydroorotase</fullName>
    </submittedName>
</protein>
<evidence type="ECO:0000256" key="1">
    <source>
        <dbReference type="ARBA" id="ARBA00001947"/>
    </source>
</evidence>
<reference evidence="6" key="1">
    <citation type="submission" date="2019-10" db="EMBL/GenBank/DDBJ databases">
        <title>Metagenomic sequencing of thiosulfate-disproportionating enrichment culture.</title>
        <authorList>
            <person name="Umezawa K."/>
            <person name="Kojima H."/>
            <person name="Fukui M."/>
        </authorList>
    </citation>
    <scope>NUCLEOTIDE SEQUENCE</scope>
    <source>
        <strain evidence="6">45J</strain>
    </source>
</reference>
<dbReference type="Pfam" id="PF12890">
    <property type="entry name" value="DHOase"/>
    <property type="match status" value="1"/>
</dbReference>